<keyword evidence="2" id="KW-0805">Transcription regulation</keyword>
<feature type="region of interest" description="Disordered" evidence="6">
    <location>
        <begin position="78"/>
        <end position="125"/>
    </location>
</feature>
<dbReference type="EMBL" id="KI392567">
    <property type="protein sequence ID" value="ERN13587.1"/>
    <property type="molecule type" value="Genomic_DNA"/>
</dbReference>
<dbReference type="OrthoDB" id="757982at2759"/>
<dbReference type="KEGG" id="atr:18441831"/>
<dbReference type="InterPro" id="IPR015300">
    <property type="entry name" value="DNA-bd_pseudobarrel_sf"/>
</dbReference>
<accession>W1PU77</accession>
<feature type="region of interest" description="Disordered" evidence="6">
    <location>
        <begin position="255"/>
        <end position="296"/>
    </location>
</feature>
<dbReference type="STRING" id="13333.W1PU77"/>
<keyword evidence="4" id="KW-0804">Transcription</keyword>
<dbReference type="OMA" id="VNEFLDP"/>
<keyword evidence="5" id="KW-0539">Nucleus</keyword>
<evidence type="ECO:0000256" key="2">
    <source>
        <dbReference type="ARBA" id="ARBA00023015"/>
    </source>
</evidence>
<dbReference type="GO" id="GO:0005634">
    <property type="term" value="C:nucleus"/>
    <property type="evidence" value="ECO:0007669"/>
    <property type="project" value="UniProtKB-SubCell"/>
</dbReference>
<organism evidence="8 9">
    <name type="scientific">Amborella trichopoda</name>
    <dbReference type="NCBI Taxonomy" id="13333"/>
    <lineage>
        <taxon>Eukaryota</taxon>
        <taxon>Viridiplantae</taxon>
        <taxon>Streptophyta</taxon>
        <taxon>Embryophyta</taxon>
        <taxon>Tracheophyta</taxon>
        <taxon>Spermatophyta</taxon>
        <taxon>Magnoliopsida</taxon>
        <taxon>Amborellales</taxon>
        <taxon>Amborellaceae</taxon>
        <taxon>Amborella</taxon>
    </lineage>
</organism>
<dbReference type="AlphaFoldDB" id="W1PU77"/>
<dbReference type="GO" id="GO:0003700">
    <property type="term" value="F:DNA-binding transcription factor activity"/>
    <property type="evidence" value="ECO:0007669"/>
    <property type="project" value="InterPro"/>
</dbReference>
<feature type="compositionally biased region" description="Low complexity" evidence="6">
    <location>
        <begin position="78"/>
        <end position="96"/>
    </location>
</feature>
<protein>
    <recommendedName>
        <fullName evidence="7">TF-B3 domain-containing protein</fullName>
    </recommendedName>
</protein>
<feature type="region of interest" description="Disordered" evidence="6">
    <location>
        <begin position="1"/>
        <end position="41"/>
    </location>
</feature>
<gene>
    <name evidence="8" type="ORF">AMTR_s00049p00034730</name>
</gene>
<evidence type="ECO:0000256" key="6">
    <source>
        <dbReference type="SAM" id="MobiDB-lite"/>
    </source>
</evidence>
<dbReference type="Gramene" id="ERN13587">
    <property type="protein sequence ID" value="ERN13587"/>
    <property type="gene ID" value="AMTR_s00049p00034730"/>
</dbReference>
<dbReference type="InterPro" id="IPR044800">
    <property type="entry name" value="LEC2-like"/>
</dbReference>
<feature type="compositionally biased region" description="Polar residues" evidence="6">
    <location>
        <begin position="255"/>
        <end position="272"/>
    </location>
</feature>
<dbReference type="PANTHER" id="PTHR31140">
    <property type="entry name" value="B3 DOMAIN-CONTAINING TRANSCRIPTION FACTOR ABI3"/>
    <property type="match status" value="1"/>
</dbReference>
<proteinExistence type="predicted"/>
<evidence type="ECO:0000256" key="5">
    <source>
        <dbReference type="ARBA" id="ARBA00023242"/>
    </source>
</evidence>
<feature type="domain" description="TF-B3" evidence="7">
    <location>
        <begin position="513"/>
        <end position="615"/>
    </location>
</feature>
<dbReference type="Pfam" id="PF02362">
    <property type="entry name" value="B3"/>
    <property type="match status" value="1"/>
</dbReference>
<feature type="region of interest" description="Disordered" evidence="6">
    <location>
        <begin position="632"/>
        <end position="661"/>
    </location>
</feature>
<keyword evidence="3" id="KW-0238">DNA-binding</keyword>
<feature type="region of interest" description="Disordered" evidence="6">
    <location>
        <begin position="143"/>
        <end position="184"/>
    </location>
</feature>
<dbReference type="PANTHER" id="PTHR31140:SF81">
    <property type="entry name" value="B3 DOMAIN-CONTAINING TRANSCRIPTION FACTOR ABI3"/>
    <property type="match status" value="1"/>
</dbReference>
<dbReference type="CDD" id="cd10015">
    <property type="entry name" value="BfiI_C_EcoRII_N_B3"/>
    <property type="match status" value="1"/>
</dbReference>
<dbReference type="PROSITE" id="PS50863">
    <property type="entry name" value="B3"/>
    <property type="match status" value="1"/>
</dbReference>
<evidence type="ECO:0000313" key="9">
    <source>
        <dbReference type="Proteomes" id="UP000017836"/>
    </source>
</evidence>
<dbReference type="SUPFAM" id="SSF101936">
    <property type="entry name" value="DNA-binding pseudobarrel domain"/>
    <property type="match status" value="1"/>
</dbReference>
<reference evidence="9" key="1">
    <citation type="journal article" date="2013" name="Science">
        <title>The Amborella genome and the evolution of flowering plants.</title>
        <authorList>
            <consortium name="Amborella Genome Project"/>
        </authorList>
    </citation>
    <scope>NUCLEOTIDE SEQUENCE [LARGE SCALE GENOMIC DNA]</scope>
</reference>
<evidence type="ECO:0000256" key="1">
    <source>
        <dbReference type="ARBA" id="ARBA00004123"/>
    </source>
</evidence>
<keyword evidence="9" id="KW-1185">Reference proteome</keyword>
<sequence length="661" mass="72704">MSNGHLQEEEGEERSSPAPEEETPPPQIKTDDMIEKEDLQVDIVAESYGEFLPLEVDDPTPAIFYGVFPSLDEFPCFSASSSHSSNSSCSSSSSSSATPWLQQNEEKPATAKASGESSSAFLDPVPEDKMEILAELEDMELLDTPDLWDPPSSPFFSEPTTYNGGSGDFSGGSQVSPTNDEDSPSDELAKVFFEWLKSNKESISPEELRSIKLRRSTIESAARRLGGGREGMMQLLKLILAWVQNHHLQRRRNAESLSLQNQPHPLSLSNPPRCNPSLSNPHLSNPSLPNPSPSTPPLSNAWVASAPNYVDPCMNAYPLPSQLGCPDLGFSHGGPDNMLLGDGVYGGNRFSGCQVNFQGERGHFPVDPGHFPVDHSNFPAMWAAHHSILGLNPGGSFLGFSNPAMVHGDCTMASATKEARKKRMARQRRFLSHHHHSHGHHGRHNGEHGRGMQVNEEGLVSNGGEKRGVWSSSSVMEGGVSDHVLVHGQGFNRHVASERRQGWKPEKNLKFLLQKVLKQSDVGNLGRIVLPKKEAETHLPELEARDGITIVMEDIGTSRVWNMRYRFWPNNKSRMYLLENTGDFVRSNGLQEGDFIVIYSDTKCGKYMIRGVKVPRQESKAETKMPMIKVQKTLHASSIKPPPPSSSTHGDDASSLLEAVT</sequence>
<name>W1PU77_AMBTC</name>
<dbReference type="FunFam" id="2.40.330.10:FF:000003">
    <property type="entry name" value="B3 domain-containing transcription factor FUS3"/>
    <property type="match status" value="1"/>
</dbReference>
<feature type="compositionally biased region" description="Basic and acidic residues" evidence="6">
    <location>
        <begin position="29"/>
        <end position="39"/>
    </location>
</feature>
<dbReference type="GO" id="GO:0003677">
    <property type="term" value="F:DNA binding"/>
    <property type="evidence" value="ECO:0007669"/>
    <property type="project" value="UniProtKB-KW"/>
</dbReference>
<dbReference type="eggNOG" id="ENOG502QWRF">
    <property type="taxonomic scope" value="Eukaryota"/>
</dbReference>
<evidence type="ECO:0000256" key="4">
    <source>
        <dbReference type="ARBA" id="ARBA00023163"/>
    </source>
</evidence>
<comment type="subcellular location">
    <subcellularLocation>
        <location evidence="1">Nucleus</location>
    </subcellularLocation>
</comment>
<evidence type="ECO:0000313" key="8">
    <source>
        <dbReference type="EMBL" id="ERN13587.1"/>
    </source>
</evidence>
<dbReference type="SMART" id="SM01019">
    <property type="entry name" value="B3"/>
    <property type="match status" value="1"/>
</dbReference>
<dbReference type="HOGENOM" id="CLU_023549_0_0_1"/>
<dbReference type="InterPro" id="IPR003340">
    <property type="entry name" value="B3_DNA-bd"/>
</dbReference>
<feature type="compositionally biased region" description="Low complexity" evidence="6">
    <location>
        <begin position="275"/>
        <end position="287"/>
    </location>
</feature>
<dbReference type="Proteomes" id="UP000017836">
    <property type="component" value="Unassembled WGS sequence"/>
</dbReference>
<dbReference type="Gene3D" id="2.40.330.10">
    <property type="entry name" value="DNA-binding pseudobarrel domain"/>
    <property type="match status" value="1"/>
</dbReference>
<evidence type="ECO:0000256" key="3">
    <source>
        <dbReference type="ARBA" id="ARBA00023125"/>
    </source>
</evidence>
<evidence type="ECO:0000259" key="7">
    <source>
        <dbReference type="PROSITE" id="PS50863"/>
    </source>
</evidence>